<protein>
    <submittedName>
        <fullName evidence="1">Uncharacterized protein</fullName>
    </submittedName>
</protein>
<name>A0A0H1BEP6_9EURO</name>
<feature type="non-terminal residue" evidence="1">
    <location>
        <position position="63"/>
    </location>
</feature>
<dbReference type="Proteomes" id="UP000053573">
    <property type="component" value="Unassembled WGS sequence"/>
</dbReference>
<evidence type="ECO:0000313" key="1">
    <source>
        <dbReference type="EMBL" id="KLJ09929.1"/>
    </source>
</evidence>
<proteinExistence type="predicted"/>
<keyword evidence="2" id="KW-1185">Reference proteome</keyword>
<dbReference type="EMBL" id="LDEV01002208">
    <property type="protein sequence ID" value="KLJ09929.1"/>
    <property type="molecule type" value="Genomic_DNA"/>
</dbReference>
<sequence>MSVFLCLDSSDPSFEISKPLLRNSVSPGPWIVGRSVVRALRAASRCAYVITNPQGLMCMRGQA</sequence>
<organism evidence="1 2">
    <name type="scientific">Blastomyces silverae</name>
    <dbReference type="NCBI Taxonomy" id="2060906"/>
    <lineage>
        <taxon>Eukaryota</taxon>
        <taxon>Fungi</taxon>
        <taxon>Dikarya</taxon>
        <taxon>Ascomycota</taxon>
        <taxon>Pezizomycotina</taxon>
        <taxon>Eurotiomycetes</taxon>
        <taxon>Eurotiomycetidae</taxon>
        <taxon>Onygenales</taxon>
        <taxon>Ajellomycetaceae</taxon>
        <taxon>Blastomyces</taxon>
    </lineage>
</organism>
<comment type="caution">
    <text evidence="1">The sequence shown here is derived from an EMBL/GenBank/DDBJ whole genome shotgun (WGS) entry which is preliminary data.</text>
</comment>
<accession>A0A0H1BEP6</accession>
<evidence type="ECO:0000313" key="2">
    <source>
        <dbReference type="Proteomes" id="UP000053573"/>
    </source>
</evidence>
<reference evidence="2" key="1">
    <citation type="journal article" date="2015" name="PLoS Genet.">
        <title>The dynamic genome and transcriptome of the human fungal pathogen Blastomyces and close relative Emmonsia.</title>
        <authorList>
            <person name="Munoz J.F."/>
            <person name="Gauthier G.M."/>
            <person name="Desjardins C.A."/>
            <person name="Gallo J.E."/>
            <person name="Holder J."/>
            <person name="Sullivan T.D."/>
            <person name="Marty A.J."/>
            <person name="Carmen J.C."/>
            <person name="Chen Z."/>
            <person name="Ding L."/>
            <person name="Gujja S."/>
            <person name="Magrini V."/>
            <person name="Misas E."/>
            <person name="Mitreva M."/>
            <person name="Priest M."/>
            <person name="Saif S."/>
            <person name="Whiston E.A."/>
            <person name="Young S."/>
            <person name="Zeng Q."/>
            <person name="Goldman W.E."/>
            <person name="Mardis E.R."/>
            <person name="Taylor J.W."/>
            <person name="McEwen J.G."/>
            <person name="Clay O.K."/>
            <person name="Klein B.S."/>
            <person name="Cuomo C.A."/>
        </authorList>
    </citation>
    <scope>NUCLEOTIDE SEQUENCE [LARGE SCALE GENOMIC DNA]</scope>
    <source>
        <strain evidence="2">UAMH 139</strain>
    </source>
</reference>
<gene>
    <name evidence="1" type="ORF">EMPG_14658</name>
</gene>
<dbReference type="AlphaFoldDB" id="A0A0H1BEP6"/>